<reference evidence="2" key="1">
    <citation type="journal article" date="2021" name="mSystems">
        <title>Bacteria and Archaea Synergistically Convert Glycine Betaine to Biogenic Methane in the Formosa Cold Seep of the South China Sea.</title>
        <authorList>
            <person name="Li L."/>
            <person name="Zhang W."/>
            <person name="Zhang S."/>
            <person name="Song L."/>
            <person name="Sun Q."/>
            <person name="Zhang H."/>
            <person name="Xiang H."/>
            <person name="Dong X."/>
        </authorList>
    </citation>
    <scope>NUCLEOTIDE SEQUENCE</scope>
    <source>
        <strain evidence="2">ZWT</strain>
    </source>
</reference>
<dbReference type="EMBL" id="JAGSOJ010000004">
    <property type="protein sequence ID" value="MCM1991682.1"/>
    <property type="molecule type" value="Genomic_DNA"/>
</dbReference>
<dbReference type="AlphaFoldDB" id="A0A9J6P4I5"/>
<keyword evidence="3" id="KW-1185">Reference proteome</keyword>
<dbReference type="InterPro" id="IPR024997">
    <property type="entry name" value="DUF3892"/>
</dbReference>
<evidence type="ECO:0000313" key="3">
    <source>
        <dbReference type="Proteomes" id="UP001056429"/>
    </source>
</evidence>
<dbReference type="RefSeq" id="WP_250860825.1">
    <property type="nucleotide sequence ID" value="NZ_JAGSOJ010000004.1"/>
</dbReference>
<dbReference type="Pfam" id="PF13031">
    <property type="entry name" value="DUF3892"/>
    <property type="match status" value="1"/>
</dbReference>
<gene>
    <name evidence="2" type="ORF">KDK92_18245</name>
</gene>
<organism evidence="2 3">
    <name type="scientific">Oceanirhabdus seepicola</name>
    <dbReference type="NCBI Taxonomy" id="2828781"/>
    <lineage>
        <taxon>Bacteria</taxon>
        <taxon>Bacillati</taxon>
        <taxon>Bacillota</taxon>
        <taxon>Clostridia</taxon>
        <taxon>Eubacteriales</taxon>
        <taxon>Clostridiaceae</taxon>
        <taxon>Oceanirhabdus</taxon>
    </lineage>
</organism>
<reference evidence="2" key="2">
    <citation type="submission" date="2021-04" db="EMBL/GenBank/DDBJ databases">
        <authorList>
            <person name="Dong X."/>
        </authorList>
    </citation>
    <scope>NUCLEOTIDE SEQUENCE</scope>
    <source>
        <strain evidence="2">ZWT</strain>
    </source>
</reference>
<proteinExistence type="predicted"/>
<evidence type="ECO:0000313" key="2">
    <source>
        <dbReference type="EMBL" id="MCM1991682.1"/>
    </source>
</evidence>
<accession>A0A9J6P4I5</accession>
<evidence type="ECO:0000256" key="1">
    <source>
        <dbReference type="SAM" id="MobiDB-lite"/>
    </source>
</evidence>
<sequence>MKITNVRKNTDGDITAVKLDNNQEVNIQEAISMTEEGKIEGVNVSYAKNGRSYLRSNPNGVQQDNLDQMPTF</sequence>
<comment type="caution">
    <text evidence="2">The sequence shown here is derived from an EMBL/GenBank/DDBJ whole genome shotgun (WGS) entry which is preliminary data.</text>
</comment>
<feature type="compositionally biased region" description="Polar residues" evidence="1">
    <location>
        <begin position="54"/>
        <end position="72"/>
    </location>
</feature>
<feature type="region of interest" description="Disordered" evidence="1">
    <location>
        <begin position="53"/>
        <end position="72"/>
    </location>
</feature>
<protein>
    <submittedName>
        <fullName evidence="2">DUF3892 domain-containing protein</fullName>
    </submittedName>
</protein>
<dbReference type="Proteomes" id="UP001056429">
    <property type="component" value="Unassembled WGS sequence"/>
</dbReference>
<name>A0A9J6P4I5_9CLOT</name>